<evidence type="ECO:0000313" key="1">
    <source>
        <dbReference type="EMBL" id="AYV81808.1"/>
    </source>
</evidence>
<protein>
    <recommendedName>
        <fullName evidence="2">PH domain-containing protein</fullName>
    </recommendedName>
</protein>
<sequence length="311" mass="35806">MLQKIEKVTYCHALNNFHLYNFAMDSALLDVQAHSSEDITEIPTKHVCRETKESITAVVKKDWKRIMIKETMPYFGWFIHLMVTSRNPADQINFHVEPAIPNAKSSIEPKIIEWRKEHIGTILIMKMRKWPIFPPCDSCPWKDKLLYKTCYAGFFVKANAFAYSFLSNPYGCHNNTNCPMPPIYAAQSDLAVLMKVRKSNIFLFYAEDNTPAGSLYWTDEASEKVHSFMPLNTITKVFVGRSGNFFPKITNSGILSRETITNSCLSVETDTGFSLNLDFHASKQRKLWEETLALLLIKHGRRCINKFEKQS</sequence>
<proteinExistence type="predicted"/>
<dbReference type="EMBL" id="MK072306">
    <property type="protein sequence ID" value="AYV81808.1"/>
    <property type="molecule type" value="Genomic_DNA"/>
</dbReference>
<reference evidence="1" key="1">
    <citation type="submission" date="2018-10" db="EMBL/GenBank/DDBJ databases">
        <title>Hidden diversity of soil giant viruses.</title>
        <authorList>
            <person name="Schulz F."/>
            <person name="Alteio L."/>
            <person name="Goudeau D."/>
            <person name="Ryan E.M."/>
            <person name="Malmstrom R.R."/>
            <person name="Blanchard J."/>
            <person name="Woyke T."/>
        </authorList>
    </citation>
    <scope>NUCLEOTIDE SEQUENCE</scope>
    <source>
        <strain evidence="1">HAV1</strain>
    </source>
</reference>
<organism evidence="1">
    <name type="scientific">Harvfovirus sp</name>
    <dbReference type="NCBI Taxonomy" id="2487768"/>
    <lineage>
        <taxon>Viruses</taxon>
        <taxon>Varidnaviria</taxon>
        <taxon>Bamfordvirae</taxon>
        <taxon>Nucleocytoviricota</taxon>
        <taxon>Megaviricetes</taxon>
        <taxon>Imitervirales</taxon>
        <taxon>Mimiviridae</taxon>
        <taxon>Klosneuvirinae</taxon>
    </lineage>
</organism>
<evidence type="ECO:0008006" key="2">
    <source>
        <dbReference type="Google" id="ProtNLM"/>
    </source>
</evidence>
<accession>A0A3G5A3K3</accession>
<gene>
    <name evidence="1" type="ORF">Harvfovirus64_2</name>
</gene>
<name>A0A3G5A3K3_9VIRU</name>